<reference evidence="2 3" key="1">
    <citation type="submission" date="2016-10" db="EMBL/GenBank/DDBJ databases">
        <authorList>
            <person name="de Groot N.N."/>
        </authorList>
    </citation>
    <scope>NUCLEOTIDE SEQUENCE [LARGE SCALE GENOMIC DNA]</scope>
    <source>
        <strain evidence="2 3">DSM 16957</strain>
    </source>
</reference>
<evidence type="ECO:0000313" key="3">
    <source>
        <dbReference type="Proteomes" id="UP000199603"/>
    </source>
</evidence>
<protein>
    <recommendedName>
        <fullName evidence="1">DUF58 domain-containing protein</fullName>
    </recommendedName>
</protein>
<dbReference type="AlphaFoldDB" id="A0A1G6ZJ88"/>
<dbReference type="Proteomes" id="UP000199603">
    <property type="component" value="Unassembled WGS sequence"/>
</dbReference>
<name>A0A1G6ZJ88_9GAMM</name>
<dbReference type="InterPro" id="IPR002881">
    <property type="entry name" value="DUF58"/>
</dbReference>
<dbReference type="RefSeq" id="WP_091245059.1">
    <property type="nucleotide sequence ID" value="NZ_FNAG01000014.1"/>
</dbReference>
<dbReference type="EMBL" id="FNAG01000014">
    <property type="protein sequence ID" value="SDE02513.1"/>
    <property type="molecule type" value="Genomic_DNA"/>
</dbReference>
<feature type="domain" description="DUF58" evidence="1">
    <location>
        <begin position="55"/>
        <end position="269"/>
    </location>
</feature>
<sequence>MSSLDHAAIQPSLSELVALRARAAQLAAGARRRSADRAAGTRHSPFRGRGMDYAESRAYAAGDDVRHIDWRLTARAGELHTKLFAAERERTSAVLLDTSLALQFGTRVCFKSVQAARLGALFAWFAQSEGDRVCAAAFGRRAAQLPAHGTQRGVLRVLKALCEWSLPTDASLAQPLARAADALDRTLRAGAHVLLLLDAASLDEDGLRSLLRLRRHHDVIAAVLVDPLEREALPPGRYRVQTATGERLLEVPRGGRPDWQQALRERHARALQALQRTGVGARLVSTREDPVPALRDLLRGAPPREDA</sequence>
<dbReference type="PANTHER" id="PTHR33608:SF12">
    <property type="entry name" value="DUF58 DOMAIN-CONTAINING PROTEIN"/>
    <property type="match status" value="1"/>
</dbReference>
<evidence type="ECO:0000313" key="2">
    <source>
        <dbReference type="EMBL" id="SDE02513.1"/>
    </source>
</evidence>
<organism evidence="2 3">
    <name type="scientific">Aquimonas voraii</name>
    <dbReference type="NCBI Taxonomy" id="265719"/>
    <lineage>
        <taxon>Bacteria</taxon>
        <taxon>Pseudomonadati</taxon>
        <taxon>Pseudomonadota</taxon>
        <taxon>Gammaproteobacteria</taxon>
        <taxon>Lysobacterales</taxon>
        <taxon>Lysobacteraceae</taxon>
        <taxon>Aquimonas</taxon>
    </lineage>
</organism>
<dbReference type="OrthoDB" id="9776116at2"/>
<keyword evidence="3" id="KW-1185">Reference proteome</keyword>
<dbReference type="STRING" id="265719.SAMN04488509_11429"/>
<gene>
    <name evidence="2" type="ORF">SAMN04488509_11429</name>
</gene>
<evidence type="ECO:0000259" key="1">
    <source>
        <dbReference type="Pfam" id="PF01882"/>
    </source>
</evidence>
<accession>A0A1G6ZJ88</accession>
<dbReference type="PANTHER" id="PTHR33608">
    <property type="entry name" value="BLL2464 PROTEIN"/>
    <property type="match status" value="1"/>
</dbReference>
<proteinExistence type="predicted"/>
<dbReference type="Pfam" id="PF01882">
    <property type="entry name" value="DUF58"/>
    <property type="match status" value="1"/>
</dbReference>